<evidence type="ECO:0000256" key="1">
    <source>
        <dbReference type="ARBA" id="ARBA00008007"/>
    </source>
</evidence>
<accession>A0ABM6RMX6</accession>
<reference evidence="3 4" key="1">
    <citation type="journal article" date="2019" name="Sci. Rep.">
        <title>Sulfobacillus thermotolerans: new insights into resistance and metabolic capacities of acidophilic chemolithotrophs.</title>
        <authorList>
            <person name="Panyushkina A.E."/>
            <person name="Babenko V.V."/>
            <person name="Nikitina A.S."/>
            <person name="Selezneva O.V."/>
            <person name="Tsaplina I.A."/>
            <person name="Letarova M.A."/>
            <person name="Kostryukova E.S."/>
            <person name="Letarov A.V."/>
        </authorList>
    </citation>
    <scope>NUCLEOTIDE SEQUENCE [LARGE SCALE GENOMIC DNA]</scope>
    <source>
        <strain evidence="3 4">Kr1</strain>
    </source>
</reference>
<dbReference type="InterPro" id="IPR051910">
    <property type="entry name" value="ComF/GntX_DNA_util-trans"/>
</dbReference>
<dbReference type="Proteomes" id="UP000325292">
    <property type="component" value="Chromosome"/>
</dbReference>
<feature type="domain" description="Phosphoribosyltransferase" evidence="2">
    <location>
        <begin position="278"/>
        <end position="332"/>
    </location>
</feature>
<evidence type="ECO:0000313" key="3">
    <source>
        <dbReference type="EMBL" id="AUW92699.1"/>
    </source>
</evidence>
<dbReference type="EMBL" id="CP019454">
    <property type="protein sequence ID" value="AUW92699.1"/>
    <property type="molecule type" value="Genomic_DNA"/>
</dbReference>
<gene>
    <name evidence="3" type="ORF">BXT84_00940</name>
</gene>
<comment type="similarity">
    <text evidence="1">Belongs to the ComF/GntX family.</text>
</comment>
<proteinExistence type="inferred from homology"/>
<dbReference type="Pfam" id="PF00156">
    <property type="entry name" value="Pribosyltran"/>
    <property type="match status" value="1"/>
</dbReference>
<organism evidence="3 4">
    <name type="scientific">Sulfobacillus thermotolerans</name>
    <dbReference type="NCBI Taxonomy" id="338644"/>
    <lineage>
        <taxon>Bacteria</taxon>
        <taxon>Bacillati</taxon>
        <taxon>Bacillota</taxon>
        <taxon>Clostridia</taxon>
        <taxon>Eubacteriales</taxon>
        <taxon>Clostridiales Family XVII. Incertae Sedis</taxon>
        <taxon>Sulfobacillus</taxon>
    </lineage>
</organism>
<keyword evidence="4" id="KW-1185">Reference proteome</keyword>
<name>A0ABM6RMX6_9FIRM</name>
<evidence type="ECO:0000313" key="4">
    <source>
        <dbReference type="Proteomes" id="UP000325292"/>
    </source>
</evidence>
<dbReference type="InterPro" id="IPR029057">
    <property type="entry name" value="PRTase-like"/>
</dbReference>
<dbReference type="InterPro" id="IPR000836">
    <property type="entry name" value="PRTase_dom"/>
</dbReference>
<dbReference type="Gene3D" id="3.40.50.2020">
    <property type="match status" value="1"/>
</dbReference>
<dbReference type="SUPFAM" id="SSF53271">
    <property type="entry name" value="PRTase-like"/>
    <property type="match status" value="1"/>
</dbReference>
<dbReference type="CDD" id="cd06223">
    <property type="entry name" value="PRTases_typeI"/>
    <property type="match status" value="1"/>
</dbReference>
<sequence length="400" mass="44807">MVWHPTGLFIHISNPAQISNRVLSQCCPSVEWIGDFDDHAQQYRWGSVPTSHISLNPEHPFPLARAINDFLEQNQYAPGQALLITDQEKDLIDAVWCHVRVVFVGSSITGETFPDAWCPNVAALTTWPQHQFVGELRSEDWHSKGGLLIRELRPANYSANAILWGTGRYFAKNDPRSDIHLLTKRLLLLKSWRQGVIDPALIHIMRDSLAIIEHNSPPFTMITAIPPKPRSPDRLGTLLRQAFPEDTRVHTSLIHITRPMEKQSQLGRTARKDNVADAYRLSASSLGGQRILVVDDIVTTGATLSVVAMQLEQCGADVTCLALAVDQHSDSESTRRLPCPSNSCDGHMVIKLNRASFRPFWGCTNYARGCNKTLDYRSGINGYLQLFPSSAIIKDWDLPF</sequence>
<dbReference type="PANTHER" id="PTHR47505:SF1">
    <property type="entry name" value="DNA UTILIZATION PROTEIN YHGH"/>
    <property type="match status" value="1"/>
</dbReference>
<evidence type="ECO:0000259" key="2">
    <source>
        <dbReference type="Pfam" id="PF00156"/>
    </source>
</evidence>
<protein>
    <recommendedName>
        <fullName evidence="2">Phosphoribosyltransferase domain-containing protein</fullName>
    </recommendedName>
</protein>
<dbReference type="PANTHER" id="PTHR47505">
    <property type="entry name" value="DNA UTILIZATION PROTEIN YHGH"/>
    <property type="match status" value="1"/>
</dbReference>